<dbReference type="RefSeq" id="WP_219041447.1">
    <property type="nucleotide sequence ID" value="NZ_JAHWDQ010000001.1"/>
</dbReference>
<evidence type="ECO:0000256" key="1">
    <source>
        <dbReference type="ARBA" id="ARBA00022490"/>
    </source>
</evidence>
<feature type="domain" description="RlmG N-terminal" evidence="7">
    <location>
        <begin position="6"/>
        <end position="180"/>
    </location>
</feature>
<dbReference type="InterPro" id="IPR046977">
    <property type="entry name" value="RsmC/RlmG"/>
</dbReference>
<evidence type="ECO:0000256" key="5">
    <source>
        <dbReference type="ARBA" id="ARBA00022691"/>
    </source>
</evidence>
<dbReference type="Proteomes" id="UP001166291">
    <property type="component" value="Unassembled WGS sequence"/>
</dbReference>
<evidence type="ECO:0000256" key="4">
    <source>
        <dbReference type="ARBA" id="ARBA00022679"/>
    </source>
</evidence>
<dbReference type="PANTHER" id="PTHR47816">
    <property type="entry name" value="RIBOSOMAL RNA SMALL SUBUNIT METHYLTRANSFERASE C"/>
    <property type="match status" value="1"/>
</dbReference>
<proteinExistence type="predicted"/>
<keyword evidence="9" id="KW-1185">Reference proteome</keyword>
<dbReference type="CDD" id="cd02440">
    <property type="entry name" value="AdoMet_MTases"/>
    <property type="match status" value="1"/>
</dbReference>
<dbReference type="InterPro" id="IPR017237">
    <property type="entry name" value="RLMG"/>
</dbReference>
<dbReference type="GO" id="GO:0032259">
    <property type="term" value="P:methylation"/>
    <property type="evidence" value="ECO:0007669"/>
    <property type="project" value="UniProtKB-KW"/>
</dbReference>
<keyword evidence="2" id="KW-0698">rRNA processing</keyword>
<keyword evidence="1" id="KW-0963">Cytoplasm</keyword>
<dbReference type="Pfam" id="PF05175">
    <property type="entry name" value="MTS"/>
    <property type="match status" value="1"/>
</dbReference>
<name>A0ABS6VLH7_9GAMM</name>
<feature type="domain" description="Methyltransferase small" evidence="6">
    <location>
        <begin position="201"/>
        <end position="376"/>
    </location>
</feature>
<sequence length="380" mass="42483">MPHTAIFATPFNSLQLSRRPHRERETLQAWDAADEYLLHHIAELNIADDSRLLIVNDSQGALSTALSAYNCTLWADSAISALSTTENCTRNGVRPPVFMPATDQPEGRFDYILYKLPKSRSLLQYQLQHLASLVLQPEQFIAAAMARHIDHHVVAAFAKNHAPARPSLARKKARLIQLQAAPQDIAINDDTKVITLTEFDLTLHNRANVFSRDKLDIGSRLMLRAMDKLAAPSHIADLACGNGLLGIYAGRKWPQARLHFFDDSFLALDSARKNCQANLAQVSQIDTDDLSFSADDCLSNYQGAAFDLILCNPPFHQDHHVGDHIAQTMFRDCQKHLADNGRLCVVGNRHLGYHVTLKKLFGRCDVIESDSKFVVLLAYR</sequence>
<dbReference type="Pfam" id="PF26049">
    <property type="entry name" value="RLMG_N"/>
    <property type="match status" value="1"/>
</dbReference>
<keyword evidence="4" id="KW-0808">Transferase</keyword>
<evidence type="ECO:0000313" key="9">
    <source>
        <dbReference type="Proteomes" id="UP001166291"/>
    </source>
</evidence>
<keyword evidence="3 8" id="KW-0489">Methyltransferase</keyword>
<dbReference type="InterPro" id="IPR007848">
    <property type="entry name" value="Small_mtfrase_dom"/>
</dbReference>
<dbReference type="GO" id="GO:0008168">
    <property type="term" value="F:methyltransferase activity"/>
    <property type="evidence" value="ECO:0007669"/>
    <property type="project" value="UniProtKB-KW"/>
</dbReference>
<evidence type="ECO:0000259" key="6">
    <source>
        <dbReference type="Pfam" id="PF05175"/>
    </source>
</evidence>
<dbReference type="PIRSF" id="PIRSF037565">
    <property type="entry name" value="RRNA_m2G_Mtase_RsmD_prd"/>
    <property type="match status" value="1"/>
</dbReference>
<dbReference type="InterPro" id="IPR002052">
    <property type="entry name" value="DNA_methylase_N6_adenine_CS"/>
</dbReference>
<evidence type="ECO:0000313" key="8">
    <source>
        <dbReference type="EMBL" id="MBW2939166.1"/>
    </source>
</evidence>
<dbReference type="PROSITE" id="PS00092">
    <property type="entry name" value="N6_MTASE"/>
    <property type="match status" value="1"/>
</dbReference>
<organism evidence="8 9">
    <name type="scientific">Zhongshania aquimaris</name>
    <dbReference type="NCBI Taxonomy" id="2857107"/>
    <lineage>
        <taxon>Bacteria</taxon>
        <taxon>Pseudomonadati</taxon>
        <taxon>Pseudomonadota</taxon>
        <taxon>Gammaproteobacteria</taxon>
        <taxon>Cellvibrionales</taxon>
        <taxon>Spongiibacteraceae</taxon>
        <taxon>Zhongshania</taxon>
    </lineage>
</organism>
<evidence type="ECO:0000256" key="2">
    <source>
        <dbReference type="ARBA" id="ARBA00022552"/>
    </source>
</evidence>
<dbReference type="EMBL" id="JAHWDQ010000001">
    <property type="protein sequence ID" value="MBW2939166.1"/>
    <property type="molecule type" value="Genomic_DNA"/>
</dbReference>
<protein>
    <submittedName>
        <fullName evidence="8">Methyltransferase</fullName>
    </submittedName>
</protein>
<evidence type="ECO:0000259" key="7">
    <source>
        <dbReference type="Pfam" id="PF26049"/>
    </source>
</evidence>
<keyword evidence="5" id="KW-0949">S-adenosyl-L-methionine</keyword>
<accession>A0ABS6VLH7</accession>
<dbReference type="InterPro" id="IPR058679">
    <property type="entry name" value="RlmG_N"/>
</dbReference>
<dbReference type="PANTHER" id="PTHR47816:SF5">
    <property type="entry name" value="RIBOSOMAL RNA LARGE SUBUNIT METHYLTRANSFERASE G"/>
    <property type="match status" value="1"/>
</dbReference>
<comment type="caution">
    <text evidence="8">The sequence shown here is derived from an EMBL/GenBank/DDBJ whole genome shotgun (WGS) entry which is preliminary data.</text>
</comment>
<gene>
    <name evidence="8" type="ORF">KXJ70_00115</name>
</gene>
<evidence type="ECO:0000256" key="3">
    <source>
        <dbReference type="ARBA" id="ARBA00022603"/>
    </source>
</evidence>
<reference evidence="8" key="1">
    <citation type="submission" date="2021-07" db="EMBL/GenBank/DDBJ databases">
        <title>Zhongshania sp. CAU 1632 isolated from seawater.</title>
        <authorList>
            <person name="Kim W."/>
        </authorList>
    </citation>
    <scope>NUCLEOTIDE SEQUENCE</scope>
    <source>
        <strain evidence="8">CAU 1632</strain>
    </source>
</reference>